<protein>
    <submittedName>
        <fullName evidence="6">1-acyl-sn-glycerol-3-phosphate acyltransferase</fullName>
    </submittedName>
</protein>
<keyword evidence="7" id="KW-1185">Reference proteome</keyword>
<dbReference type="InterPro" id="IPR002123">
    <property type="entry name" value="Plipid/glycerol_acylTrfase"/>
</dbReference>
<evidence type="ECO:0000256" key="2">
    <source>
        <dbReference type="ARBA" id="ARBA00022679"/>
    </source>
</evidence>
<dbReference type="Pfam" id="PF01553">
    <property type="entry name" value="Acyltransferase"/>
    <property type="match status" value="1"/>
</dbReference>
<dbReference type="OrthoDB" id="9812274at2"/>
<proteinExistence type="predicted"/>
<dbReference type="RefSeq" id="WP_110017232.1">
    <property type="nucleotide sequence ID" value="NZ_QGTJ01000002.1"/>
</dbReference>
<evidence type="ECO:0000256" key="4">
    <source>
        <dbReference type="SAM" id="Phobius"/>
    </source>
</evidence>
<evidence type="ECO:0000256" key="1">
    <source>
        <dbReference type="ARBA" id="ARBA00005189"/>
    </source>
</evidence>
<keyword evidence="2 6" id="KW-0808">Transferase</keyword>
<dbReference type="CDD" id="cd07989">
    <property type="entry name" value="LPLAT_AGPAT-like"/>
    <property type="match status" value="1"/>
</dbReference>
<comment type="caution">
    <text evidence="6">The sequence shown here is derived from an EMBL/GenBank/DDBJ whole genome shotgun (WGS) entry which is preliminary data.</text>
</comment>
<sequence length="252" mass="27862">MRLLRLVSEYIRLYLGLGVLGAICLSWTPLALLAYPLLSPRAGRRLGRWVIGAGFRIYLGFLTLTGACRFDLRALDELAGQGPMILAPNHPCLLDALMIVSRLPDVACIMKAALIRNVFLGAGARLARYIRNEPILAMVRSAIDDLRAGQQLLIFPEGTRSSALPVGPFQKGLALIASRAGVPVQTLFIETDSAYLSKGWPLFRRPAMPIHYRVRLGRRFDPPSDCERFTAELQAYFVAELATRPPLPRHSA</sequence>
<keyword evidence="3 6" id="KW-0012">Acyltransferase</keyword>
<dbReference type="Proteomes" id="UP000246569">
    <property type="component" value="Unassembled WGS sequence"/>
</dbReference>
<dbReference type="AlphaFoldDB" id="A0A317MY91"/>
<dbReference type="SUPFAM" id="SSF69593">
    <property type="entry name" value="Glycerol-3-phosphate (1)-acyltransferase"/>
    <property type="match status" value="1"/>
</dbReference>
<evidence type="ECO:0000313" key="6">
    <source>
        <dbReference type="EMBL" id="PWV64583.1"/>
    </source>
</evidence>
<comment type="pathway">
    <text evidence="1">Lipid metabolism.</text>
</comment>
<keyword evidence="4" id="KW-0812">Transmembrane</keyword>
<accession>A0A317MY91</accession>
<evidence type="ECO:0000256" key="3">
    <source>
        <dbReference type="ARBA" id="ARBA00023315"/>
    </source>
</evidence>
<organism evidence="6 7">
    <name type="scientific">Plasticicumulans acidivorans</name>
    <dbReference type="NCBI Taxonomy" id="886464"/>
    <lineage>
        <taxon>Bacteria</taxon>
        <taxon>Pseudomonadati</taxon>
        <taxon>Pseudomonadota</taxon>
        <taxon>Gammaproteobacteria</taxon>
        <taxon>Candidatus Competibacteraceae</taxon>
        <taxon>Plasticicumulans</taxon>
    </lineage>
</organism>
<dbReference type="GO" id="GO:0006654">
    <property type="term" value="P:phosphatidic acid biosynthetic process"/>
    <property type="evidence" value="ECO:0007669"/>
    <property type="project" value="TreeGrafter"/>
</dbReference>
<reference evidence="6 7" key="1">
    <citation type="submission" date="2018-05" db="EMBL/GenBank/DDBJ databases">
        <title>Genomic Encyclopedia of Type Strains, Phase IV (KMG-IV): sequencing the most valuable type-strain genomes for metagenomic binning, comparative biology and taxonomic classification.</title>
        <authorList>
            <person name="Goeker M."/>
        </authorList>
    </citation>
    <scope>NUCLEOTIDE SEQUENCE [LARGE SCALE GENOMIC DNA]</scope>
    <source>
        <strain evidence="6 7">DSM 23606</strain>
    </source>
</reference>
<gene>
    <name evidence="6" type="ORF">C7443_102233</name>
</gene>
<feature type="domain" description="Phospholipid/glycerol acyltransferase" evidence="5">
    <location>
        <begin position="84"/>
        <end position="192"/>
    </location>
</feature>
<dbReference type="PANTHER" id="PTHR10434:SF66">
    <property type="entry name" value="PHOSPHOLIPID_GLYCEROL ACYLTRANSFERASE DOMAIN-CONTAINING PROTEIN"/>
    <property type="match status" value="1"/>
</dbReference>
<dbReference type="SMART" id="SM00563">
    <property type="entry name" value="PlsC"/>
    <property type="match status" value="1"/>
</dbReference>
<dbReference type="EMBL" id="QGTJ01000002">
    <property type="protein sequence ID" value="PWV64583.1"/>
    <property type="molecule type" value="Genomic_DNA"/>
</dbReference>
<keyword evidence="4" id="KW-0472">Membrane</keyword>
<keyword evidence="4" id="KW-1133">Transmembrane helix</keyword>
<dbReference type="PANTHER" id="PTHR10434">
    <property type="entry name" value="1-ACYL-SN-GLYCEROL-3-PHOSPHATE ACYLTRANSFERASE"/>
    <property type="match status" value="1"/>
</dbReference>
<evidence type="ECO:0000259" key="5">
    <source>
        <dbReference type="SMART" id="SM00563"/>
    </source>
</evidence>
<dbReference type="GO" id="GO:0003841">
    <property type="term" value="F:1-acylglycerol-3-phosphate O-acyltransferase activity"/>
    <property type="evidence" value="ECO:0007669"/>
    <property type="project" value="TreeGrafter"/>
</dbReference>
<name>A0A317MY91_9GAMM</name>
<evidence type="ECO:0000313" key="7">
    <source>
        <dbReference type="Proteomes" id="UP000246569"/>
    </source>
</evidence>
<feature type="transmembrane region" description="Helical" evidence="4">
    <location>
        <begin position="12"/>
        <end position="37"/>
    </location>
</feature>